<evidence type="ECO:0000256" key="1">
    <source>
        <dbReference type="ARBA" id="ARBA00023002"/>
    </source>
</evidence>
<dbReference type="InterPro" id="IPR050722">
    <property type="entry name" value="Pyruvate:ferred/Flavod_OxRd"/>
</dbReference>
<feature type="domain" description="Pyruvate flavodoxin/ferredoxin oxidoreductase pyrimidine binding" evidence="2">
    <location>
        <begin position="15"/>
        <end position="239"/>
    </location>
</feature>
<evidence type="ECO:0000313" key="4">
    <source>
        <dbReference type="EMBL" id="ETX04730.1"/>
    </source>
</evidence>
<dbReference type="Gene3D" id="3.40.50.970">
    <property type="match status" value="1"/>
</dbReference>
<organism evidence="4 5">
    <name type="scientific">Candidatus Entotheonella gemina</name>
    <dbReference type="NCBI Taxonomy" id="1429439"/>
    <lineage>
        <taxon>Bacteria</taxon>
        <taxon>Pseudomonadati</taxon>
        <taxon>Nitrospinota/Tectimicrobiota group</taxon>
        <taxon>Candidatus Tectimicrobiota</taxon>
        <taxon>Candidatus Entotheonellia</taxon>
        <taxon>Candidatus Entotheonellales</taxon>
        <taxon>Candidatus Entotheonellaceae</taxon>
        <taxon>Candidatus Entotheonella</taxon>
    </lineage>
</organism>
<sequence length="409" mass="44225">MLGTLLTGNAAAAWGARLADVDYIPAFPITPQTEIIELLAQWTADGTMPARFVTMDSEHSMLTAAGAAAAAGARVFTATSSQGILYGFEMLYAIAGWRVPMVLVNVSRGLSSPITLEADHNDILSARDSGFMQIHAETCQEILDAILMAYRLAEDERVMLPVLVNLDGFTLSFTREPVVTPEPEVVAAFLPAYEPNHAFIRGERPMAQGTAVLGGAIYSYFRYQQHLAQVNALEVHQEVAADFQDHFGRHYSLTEPFQLDDADYVLVMSNAFATKGKAAVERLRAQGVKAGLLRLRVLRPFPAAHIAGALEGRKAVAIIDQNLAPGLGGITYQEVAAALYTRSSPPPLLSVVGGLGGKDISAAEFDAIFRDMARAASGLRVESPRLLYTEPEQERRQDLLRIAGKEVAV</sequence>
<evidence type="ECO:0000313" key="5">
    <source>
        <dbReference type="Proteomes" id="UP000019140"/>
    </source>
</evidence>
<dbReference type="Pfam" id="PF01855">
    <property type="entry name" value="POR_N"/>
    <property type="match status" value="1"/>
</dbReference>
<accession>W4M3F9</accession>
<dbReference type="EMBL" id="AZHX01001141">
    <property type="protein sequence ID" value="ETX04730.1"/>
    <property type="molecule type" value="Genomic_DNA"/>
</dbReference>
<keyword evidence="5" id="KW-1185">Reference proteome</keyword>
<feature type="domain" description="Pyruvate:ferredoxin oxidoreductase core" evidence="3">
    <location>
        <begin position="262"/>
        <end position="364"/>
    </location>
</feature>
<dbReference type="PANTHER" id="PTHR32154:SF0">
    <property type="entry name" value="PYRUVATE-FLAVODOXIN OXIDOREDUCTASE-RELATED"/>
    <property type="match status" value="1"/>
</dbReference>
<dbReference type="Proteomes" id="UP000019140">
    <property type="component" value="Unassembled WGS sequence"/>
</dbReference>
<dbReference type="Pfam" id="PF17147">
    <property type="entry name" value="PFOR_II"/>
    <property type="match status" value="1"/>
</dbReference>
<dbReference type="AlphaFoldDB" id="W4M3F9"/>
<keyword evidence="1" id="KW-0560">Oxidoreductase</keyword>
<dbReference type="HOGENOM" id="CLU_002569_5_0_7"/>
<dbReference type="CDD" id="cd07034">
    <property type="entry name" value="TPP_PYR_PFOR_IOR-alpha_like"/>
    <property type="match status" value="1"/>
</dbReference>
<dbReference type="GO" id="GO:0006979">
    <property type="term" value="P:response to oxidative stress"/>
    <property type="evidence" value="ECO:0007669"/>
    <property type="project" value="TreeGrafter"/>
</dbReference>
<name>W4M3F9_9BACT</name>
<dbReference type="InterPro" id="IPR033412">
    <property type="entry name" value="PFOR_II"/>
</dbReference>
<dbReference type="InterPro" id="IPR009014">
    <property type="entry name" value="Transketo_C/PFOR_II"/>
</dbReference>
<dbReference type="SUPFAM" id="SSF52518">
    <property type="entry name" value="Thiamin diphosphate-binding fold (THDP-binding)"/>
    <property type="match status" value="1"/>
</dbReference>
<reference evidence="4 5" key="1">
    <citation type="journal article" date="2014" name="Nature">
        <title>An environmental bacterial taxon with a large and distinct metabolic repertoire.</title>
        <authorList>
            <person name="Wilson M.C."/>
            <person name="Mori T."/>
            <person name="Ruckert C."/>
            <person name="Uria A.R."/>
            <person name="Helf M.J."/>
            <person name="Takada K."/>
            <person name="Gernert C."/>
            <person name="Steffens U.A."/>
            <person name="Heycke N."/>
            <person name="Schmitt S."/>
            <person name="Rinke C."/>
            <person name="Helfrich E.J."/>
            <person name="Brachmann A.O."/>
            <person name="Gurgui C."/>
            <person name="Wakimoto T."/>
            <person name="Kracht M."/>
            <person name="Crusemann M."/>
            <person name="Hentschel U."/>
            <person name="Abe I."/>
            <person name="Matsunaga S."/>
            <person name="Kalinowski J."/>
            <person name="Takeyama H."/>
            <person name="Piel J."/>
        </authorList>
    </citation>
    <scope>NUCLEOTIDE SEQUENCE [LARGE SCALE GENOMIC DNA]</scope>
    <source>
        <strain evidence="5">TSY2</strain>
    </source>
</reference>
<dbReference type="InterPro" id="IPR029061">
    <property type="entry name" value="THDP-binding"/>
</dbReference>
<dbReference type="PANTHER" id="PTHR32154">
    <property type="entry name" value="PYRUVATE-FLAVODOXIN OXIDOREDUCTASE-RELATED"/>
    <property type="match status" value="1"/>
</dbReference>
<keyword evidence="4" id="KW-0670">Pyruvate</keyword>
<proteinExistence type="predicted"/>
<dbReference type="Gene3D" id="3.40.50.920">
    <property type="match status" value="1"/>
</dbReference>
<comment type="caution">
    <text evidence="4">The sequence shown here is derived from an EMBL/GenBank/DDBJ whole genome shotgun (WGS) entry which is preliminary data.</text>
</comment>
<evidence type="ECO:0000259" key="3">
    <source>
        <dbReference type="Pfam" id="PF17147"/>
    </source>
</evidence>
<protein>
    <submittedName>
        <fullName evidence="4">Pyruvate synthase</fullName>
    </submittedName>
</protein>
<dbReference type="GO" id="GO:0016491">
    <property type="term" value="F:oxidoreductase activity"/>
    <property type="evidence" value="ECO:0007669"/>
    <property type="project" value="UniProtKB-KW"/>
</dbReference>
<evidence type="ECO:0000259" key="2">
    <source>
        <dbReference type="Pfam" id="PF01855"/>
    </source>
</evidence>
<dbReference type="InterPro" id="IPR002880">
    <property type="entry name" value="Pyrv_Fd/Flavodoxin_OxRdtase_N"/>
</dbReference>
<dbReference type="SUPFAM" id="SSF52922">
    <property type="entry name" value="TK C-terminal domain-like"/>
    <property type="match status" value="1"/>
</dbReference>
<gene>
    <name evidence="4" type="ORF">ETSY2_27145</name>
</gene>
<dbReference type="FunFam" id="3.40.50.970:FF:000012">
    <property type="entry name" value="Pyruvate:ferredoxin (Flavodoxin) oxidoreductase"/>
    <property type="match status" value="1"/>
</dbReference>